<organism evidence="2 3">
    <name type="scientific">Burkholderia oklahomensis</name>
    <dbReference type="NCBI Taxonomy" id="342113"/>
    <lineage>
        <taxon>Bacteria</taxon>
        <taxon>Pseudomonadati</taxon>
        <taxon>Pseudomonadota</taxon>
        <taxon>Betaproteobacteria</taxon>
        <taxon>Burkholderiales</taxon>
        <taxon>Burkholderiaceae</taxon>
        <taxon>Burkholderia</taxon>
        <taxon>pseudomallei group</taxon>
    </lineage>
</organism>
<feature type="region of interest" description="Disordered" evidence="1">
    <location>
        <begin position="197"/>
        <end position="227"/>
    </location>
</feature>
<evidence type="ECO:0000313" key="3">
    <source>
        <dbReference type="Proteomes" id="UP000029424"/>
    </source>
</evidence>
<evidence type="ECO:0000313" key="2">
    <source>
        <dbReference type="EMBL" id="AIO70752.1"/>
    </source>
</evidence>
<feature type="region of interest" description="Disordered" evidence="1">
    <location>
        <begin position="168"/>
        <end position="187"/>
    </location>
</feature>
<dbReference type="AlphaFoldDB" id="A0AAI8FS92"/>
<name>A0AAI8FS92_9BURK</name>
<accession>A0AAI8FS92</accession>
<keyword evidence="3" id="KW-1185">Reference proteome</keyword>
<dbReference type="Proteomes" id="UP000029424">
    <property type="component" value="Chromosome 2"/>
</dbReference>
<proteinExistence type="predicted"/>
<sequence length="227" mass="25067">MGRRDERHRAWSPPHRISIRIAGIARKQSARKIRTMAARRLSCAGEAGRARNRPDKERCPIGGACSAGEAKESARQREPTATNPFVARAFNGAHRYEDCLEPRAPDSMSVFHVPSESGSSASQKVMRDAARSIGIASRPGLLLLVVGESLCRSLDWSVIRRVAMLRHSNDRGNGPSRPATKHRRREIAHDLVTCRSEAPGIVSKTKRHRIQKENTKARSAGKKGTAR</sequence>
<dbReference type="RefSeq" id="WP_144444741.1">
    <property type="nucleotide sequence ID" value="NZ_CP008727.1"/>
</dbReference>
<dbReference type="EMBL" id="CP008727">
    <property type="protein sequence ID" value="AIO70752.1"/>
    <property type="molecule type" value="Genomic_DNA"/>
</dbReference>
<evidence type="ECO:0000256" key="1">
    <source>
        <dbReference type="SAM" id="MobiDB-lite"/>
    </source>
</evidence>
<dbReference type="KEGG" id="bok:DM82_5979"/>
<gene>
    <name evidence="2" type="ORF">DM82_5979</name>
</gene>
<protein>
    <submittedName>
        <fullName evidence="2">Uncharacterized protein</fullName>
    </submittedName>
</protein>
<reference evidence="2 3" key="1">
    <citation type="submission" date="2014-06" db="EMBL/GenBank/DDBJ databases">
        <authorList>
            <person name="Bishop-Lilly K.A."/>
            <person name="Broomall S.M."/>
            <person name="Chain P.S."/>
            <person name="Chertkov O."/>
            <person name="Coyne S.R."/>
            <person name="Daligault H.E."/>
            <person name="Davenport K.W."/>
            <person name="Erkkila T."/>
            <person name="Frey K.G."/>
            <person name="Gibbons H.S."/>
            <person name="Gu W."/>
            <person name="Jaissle J."/>
            <person name="Johnson S.L."/>
            <person name="Koroleva G.I."/>
            <person name="Ladner J.T."/>
            <person name="Lo C.-C."/>
            <person name="Minogue T.D."/>
            <person name="Munk C."/>
            <person name="Palacios G.F."/>
            <person name="Redden C.L."/>
            <person name="Rosenzweig C.N."/>
            <person name="Scholz M.B."/>
            <person name="Teshima H."/>
            <person name="Xu Y."/>
        </authorList>
    </citation>
    <scope>NUCLEOTIDE SEQUENCE [LARGE SCALE GENOMIC DNA]</scope>
    <source>
        <strain evidence="2 3">EO147</strain>
    </source>
</reference>